<dbReference type="Gene3D" id="2.30.110.10">
    <property type="entry name" value="Electron Transport, Fmn-binding Protein, Chain A"/>
    <property type="match status" value="1"/>
</dbReference>
<name>A0A1X0IMV3_MYCRH</name>
<dbReference type="SUPFAM" id="SSF50475">
    <property type="entry name" value="FMN-binding split barrel"/>
    <property type="match status" value="1"/>
</dbReference>
<gene>
    <name evidence="1" type="ORF">BST42_24055</name>
</gene>
<dbReference type="InterPro" id="IPR012349">
    <property type="entry name" value="Split_barrel_FMN-bd"/>
</dbReference>
<protein>
    <submittedName>
        <fullName evidence="1">Pyridoxamine 5'-phosphate oxidase</fullName>
    </submittedName>
</protein>
<dbReference type="EMBL" id="MVIH01000016">
    <property type="protein sequence ID" value="ORB49069.1"/>
    <property type="molecule type" value="Genomic_DNA"/>
</dbReference>
<dbReference type="Proteomes" id="UP000192534">
    <property type="component" value="Unassembled WGS sequence"/>
</dbReference>
<comment type="caution">
    <text evidence="1">The sequence shown here is derived from an EMBL/GenBank/DDBJ whole genome shotgun (WGS) entry which is preliminary data.</text>
</comment>
<accession>A0A1X0IMV3</accession>
<reference evidence="1 2" key="1">
    <citation type="submission" date="2016-12" db="EMBL/GenBank/DDBJ databases">
        <title>The new phylogeny of genus Mycobacterium.</title>
        <authorList>
            <person name="Tortoli E."/>
            <person name="Trovato A."/>
            <person name="Cirillo D.M."/>
        </authorList>
    </citation>
    <scope>NUCLEOTIDE SEQUENCE [LARGE SCALE GENOMIC DNA]</scope>
    <source>
        <strain evidence="1 2">DSM 44223</strain>
    </source>
</reference>
<keyword evidence="2" id="KW-1185">Reference proteome</keyword>
<dbReference type="InterPro" id="IPR024747">
    <property type="entry name" value="Pyridox_Oxase-rel"/>
</dbReference>
<dbReference type="AlphaFoldDB" id="A0A1X0IMV3"/>
<proteinExistence type="predicted"/>
<sequence>MTVEQDPIVVLSDDESWDRLKSVALGRLVTQIGDQLEIFPVNFVTQNHTVLFRTAEGTKLFSTVMNDKVLFEVDDHTVSEGWSVIIRGTARVLTAADDIHEAERAQLLPWIATEKLRFVRITPNEVSGRRFVFGPEPDRGSYPG</sequence>
<organism evidence="1 2">
    <name type="scientific">Mycolicibacterium rhodesiae</name>
    <name type="common">Mycobacterium rhodesiae</name>
    <dbReference type="NCBI Taxonomy" id="36814"/>
    <lineage>
        <taxon>Bacteria</taxon>
        <taxon>Bacillati</taxon>
        <taxon>Actinomycetota</taxon>
        <taxon>Actinomycetes</taxon>
        <taxon>Mycobacteriales</taxon>
        <taxon>Mycobacteriaceae</taxon>
        <taxon>Mycolicibacterium</taxon>
    </lineage>
</organism>
<dbReference type="OrthoDB" id="7062584at2"/>
<evidence type="ECO:0000313" key="1">
    <source>
        <dbReference type="EMBL" id="ORB49069.1"/>
    </source>
</evidence>
<dbReference type="RefSeq" id="WP_083121832.1">
    <property type="nucleotide sequence ID" value="NZ_JACKUO010000014.1"/>
</dbReference>
<evidence type="ECO:0000313" key="2">
    <source>
        <dbReference type="Proteomes" id="UP000192534"/>
    </source>
</evidence>
<dbReference type="Pfam" id="PF12900">
    <property type="entry name" value="Pyridox_ox_2"/>
    <property type="match status" value="1"/>
</dbReference>